<evidence type="ECO:0000313" key="2">
    <source>
        <dbReference type="Proteomes" id="UP000287033"/>
    </source>
</evidence>
<keyword evidence="2" id="KW-1185">Reference proteome</keyword>
<dbReference type="AlphaFoldDB" id="A0A401SKT8"/>
<proteinExistence type="predicted"/>
<dbReference type="EMBL" id="BEZZ01000336">
    <property type="protein sequence ID" value="GCC31003.1"/>
    <property type="molecule type" value="Genomic_DNA"/>
</dbReference>
<gene>
    <name evidence="1" type="ORF">chiPu_0009457</name>
</gene>
<protein>
    <submittedName>
        <fullName evidence="1">Uncharacterized protein</fullName>
    </submittedName>
</protein>
<organism evidence="1 2">
    <name type="scientific">Chiloscyllium punctatum</name>
    <name type="common">Brownbanded bambooshark</name>
    <name type="synonym">Hemiscyllium punctatum</name>
    <dbReference type="NCBI Taxonomy" id="137246"/>
    <lineage>
        <taxon>Eukaryota</taxon>
        <taxon>Metazoa</taxon>
        <taxon>Chordata</taxon>
        <taxon>Craniata</taxon>
        <taxon>Vertebrata</taxon>
        <taxon>Chondrichthyes</taxon>
        <taxon>Elasmobranchii</taxon>
        <taxon>Galeomorphii</taxon>
        <taxon>Galeoidea</taxon>
        <taxon>Orectolobiformes</taxon>
        <taxon>Hemiscylliidae</taxon>
        <taxon>Chiloscyllium</taxon>
    </lineage>
</organism>
<comment type="caution">
    <text evidence="1">The sequence shown here is derived from an EMBL/GenBank/DDBJ whole genome shotgun (WGS) entry which is preliminary data.</text>
</comment>
<name>A0A401SKT8_CHIPU</name>
<dbReference type="OrthoDB" id="9942170at2759"/>
<dbReference type="OMA" id="KYNIEIM"/>
<sequence length="324" mass="37924">MFTARNWQRIKSGYRGPEDFYPLRHVGIREWGRGFTLPDSAVLGVNIDALQPGRHTEFSITNLIHVTDSNGAQGILNDQCLKKAKVKQIGEELKVLFSWWSIQVSPQEVDRKKEVRRNIIDEQLRQTIQEPPPKNVRCLQEALLKQYISSPAFLEQSYYGNFKFTYNINDLIGEYKKSVCQGKDPVFSVLGTFKYNIEIMHTVAVHPPGVRIFEQCPQLPSEVISQEGTKWVWRPESTGSEIRVLKQNEGGSWWVDECYPDCRRWEFVSFAFYLPDENPEFPVQLEFKHLTVCDMEESQRFRPPYTYMTREEAEILYQLLRCRI</sequence>
<accession>A0A401SKT8</accession>
<evidence type="ECO:0000313" key="1">
    <source>
        <dbReference type="EMBL" id="GCC31003.1"/>
    </source>
</evidence>
<reference evidence="1 2" key="1">
    <citation type="journal article" date="2018" name="Nat. Ecol. Evol.">
        <title>Shark genomes provide insights into elasmobranch evolution and the origin of vertebrates.</title>
        <authorList>
            <person name="Hara Y"/>
            <person name="Yamaguchi K"/>
            <person name="Onimaru K"/>
            <person name="Kadota M"/>
            <person name="Koyanagi M"/>
            <person name="Keeley SD"/>
            <person name="Tatsumi K"/>
            <person name="Tanaka K"/>
            <person name="Motone F"/>
            <person name="Kageyama Y"/>
            <person name="Nozu R"/>
            <person name="Adachi N"/>
            <person name="Nishimura O"/>
            <person name="Nakagawa R"/>
            <person name="Tanegashima C"/>
            <person name="Kiyatake I"/>
            <person name="Matsumoto R"/>
            <person name="Murakumo K"/>
            <person name="Nishida K"/>
            <person name="Terakita A"/>
            <person name="Kuratani S"/>
            <person name="Sato K"/>
            <person name="Hyodo S Kuraku.S."/>
        </authorList>
    </citation>
    <scope>NUCLEOTIDE SEQUENCE [LARGE SCALE GENOMIC DNA]</scope>
</reference>
<dbReference type="Proteomes" id="UP000287033">
    <property type="component" value="Unassembled WGS sequence"/>
</dbReference>